<dbReference type="InterPro" id="IPR015424">
    <property type="entry name" value="PyrdxlP-dep_Trfase"/>
</dbReference>
<evidence type="ECO:0000313" key="2">
    <source>
        <dbReference type="EMBL" id="MBD8876653.1"/>
    </source>
</evidence>
<protein>
    <submittedName>
        <fullName evidence="2">DegT/DnrJ/EryC1/StrS aminotransferase family protein</fullName>
    </submittedName>
</protein>
<name>A0ABR9CAM2_9HYPH</name>
<evidence type="ECO:0000313" key="3">
    <source>
        <dbReference type="Proteomes" id="UP000615687"/>
    </source>
</evidence>
<organism evidence="2 3">
    <name type="scientific">Roseibium polysiphoniae</name>
    <dbReference type="NCBI Taxonomy" id="2571221"/>
    <lineage>
        <taxon>Bacteria</taxon>
        <taxon>Pseudomonadati</taxon>
        <taxon>Pseudomonadota</taxon>
        <taxon>Alphaproteobacteria</taxon>
        <taxon>Hyphomicrobiales</taxon>
        <taxon>Stappiaceae</taxon>
        <taxon>Roseibium</taxon>
    </lineage>
</organism>
<comment type="similarity">
    <text evidence="1">Belongs to the DegT/DnrJ/EryC1 family.</text>
</comment>
<reference evidence="2 3" key="1">
    <citation type="submission" date="2020-09" db="EMBL/GenBank/DDBJ databases">
        <title>The genome sequence of type strain Labrenzia polysiphoniae KACC 19711.</title>
        <authorList>
            <person name="Liu Y."/>
        </authorList>
    </citation>
    <scope>NUCLEOTIDE SEQUENCE [LARGE SCALE GENOMIC DNA]</scope>
    <source>
        <strain evidence="2 3">KACC 19711</strain>
    </source>
</reference>
<dbReference type="Gene3D" id="3.40.640.10">
    <property type="entry name" value="Type I PLP-dependent aspartate aminotransferase-like (Major domain)"/>
    <property type="match status" value="1"/>
</dbReference>
<proteinExistence type="inferred from homology"/>
<dbReference type="EMBL" id="JACYXJ010000003">
    <property type="protein sequence ID" value="MBD8876653.1"/>
    <property type="molecule type" value="Genomic_DNA"/>
</dbReference>
<dbReference type="Pfam" id="PF01041">
    <property type="entry name" value="DegT_DnrJ_EryC1"/>
    <property type="match status" value="1"/>
</dbReference>
<gene>
    <name evidence="2" type="ORF">IG617_10175</name>
</gene>
<dbReference type="Proteomes" id="UP000615687">
    <property type="component" value="Unassembled WGS sequence"/>
</dbReference>
<dbReference type="InterPro" id="IPR000653">
    <property type="entry name" value="DegT/StrS_aminotransferase"/>
</dbReference>
<dbReference type="InterPro" id="IPR015421">
    <property type="entry name" value="PyrdxlP-dep_Trfase_major"/>
</dbReference>
<accession>A0ABR9CAM2</accession>
<dbReference type="SUPFAM" id="SSF53383">
    <property type="entry name" value="PLP-dependent transferases"/>
    <property type="match status" value="1"/>
</dbReference>
<sequence>MVVGPSLYKYQAKGAEKLACVDMAMRNALRHFPANELIEAAGVISFAEKKAFDASDLARFLEGAQRFNRWSNRGPAWYALTQSYEDLFQGLIDKRVIPCANGGIALEALAGIHNVRAGRPLKWCVSAFGFANTNRGLFADSIKVDCDHRGVLSIESLARLDPNSFDGLVVTNPFGLLDDFQPFVDWRAATGKPLLIDNAAGIHTDIPDLPYQSFSLHHTKPYGFGEGGLAVVPAEDYEHFLRLIEYQPLSEHEARFWVNNGKLSEVACAALLMRLEDSPRWLPLYQEQNRRIRDIGKKLGYAPLLESDLVTMGFPLVAPHCVQSECLSNDLFVIGKYYRPIADLTVASDIFDRIVNVPSHPGMKRLSDNQIEDILLQILEKSGTASKNTEIFCS</sequence>
<evidence type="ECO:0000256" key="1">
    <source>
        <dbReference type="RuleBase" id="RU004508"/>
    </source>
</evidence>
<keyword evidence="2" id="KW-0032">Aminotransferase</keyword>
<dbReference type="RefSeq" id="WP_192109091.1">
    <property type="nucleotide sequence ID" value="NZ_JACYXJ010000003.1"/>
</dbReference>
<keyword evidence="2" id="KW-0808">Transferase</keyword>
<dbReference type="GO" id="GO:0008483">
    <property type="term" value="F:transaminase activity"/>
    <property type="evidence" value="ECO:0007669"/>
    <property type="project" value="UniProtKB-KW"/>
</dbReference>
<keyword evidence="1" id="KW-0663">Pyridoxal phosphate</keyword>
<comment type="caution">
    <text evidence="2">The sequence shown here is derived from an EMBL/GenBank/DDBJ whole genome shotgun (WGS) entry which is preliminary data.</text>
</comment>
<keyword evidence="3" id="KW-1185">Reference proteome</keyword>